<comment type="caution">
    <text evidence="2">The sequence shown here is derived from an EMBL/GenBank/DDBJ whole genome shotgun (WGS) entry which is preliminary data.</text>
</comment>
<dbReference type="Proteomes" id="UP000813824">
    <property type="component" value="Unassembled WGS sequence"/>
</dbReference>
<dbReference type="Gene3D" id="1.10.510.10">
    <property type="entry name" value="Transferase(Phosphotransferase) domain 1"/>
    <property type="match status" value="1"/>
</dbReference>
<accession>A0A8K0XSF4</accession>
<keyword evidence="3" id="KW-1185">Reference proteome</keyword>
<protein>
    <submittedName>
        <fullName evidence="2">Kinase-like domain-containing protein</fullName>
    </submittedName>
</protein>
<dbReference type="OrthoDB" id="5987198at2759"/>
<dbReference type="EMBL" id="JAEVFJ010000007">
    <property type="protein sequence ID" value="KAH8103579.1"/>
    <property type="molecule type" value="Genomic_DNA"/>
</dbReference>
<evidence type="ECO:0000313" key="3">
    <source>
        <dbReference type="Proteomes" id="UP000813824"/>
    </source>
</evidence>
<dbReference type="InterPro" id="IPR000719">
    <property type="entry name" value="Prot_kinase_dom"/>
</dbReference>
<evidence type="ECO:0000313" key="2">
    <source>
        <dbReference type="EMBL" id="KAH8103579.1"/>
    </source>
</evidence>
<feature type="domain" description="Protein kinase" evidence="1">
    <location>
        <begin position="64"/>
        <end position="324"/>
    </location>
</feature>
<dbReference type="SUPFAM" id="SSF56112">
    <property type="entry name" value="Protein kinase-like (PK-like)"/>
    <property type="match status" value="1"/>
</dbReference>
<keyword evidence="2" id="KW-0418">Kinase</keyword>
<dbReference type="PROSITE" id="PS50011">
    <property type="entry name" value="PROTEIN_KINASE_DOM"/>
    <property type="match status" value="1"/>
</dbReference>
<organism evidence="2 3">
    <name type="scientific">Cristinia sonorae</name>
    <dbReference type="NCBI Taxonomy" id="1940300"/>
    <lineage>
        <taxon>Eukaryota</taxon>
        <taxon>Fungi</taxon>
        <taxon>Dikarya</taxon>
        <taxon>Basidiomycota</taxon>
        <taxon>Agaricomycotina</taxon>
        <taxon>Agaricomycetes</taxon>
        <taxon>Agaricomycetidae</taxon>
        <taxon>Agaricales</taxon>
        <taxon>Pleurotineae</taxon>
        <taxon>Stephanosporaceae</taxon>
        <taxon>Cristinia</taxon>
    </lineage>
</organism>
<dbReference type="GO" id="GO:0004674">
    <property type="term" value="F:protein serine/threonine kinase activity"/>
    <property type="evidence" value="ECO:0007669"/>
    <property type="project" value="TreeGrafter"/>
</dbReference>
<gene>
    <name evidence="2" type="ORF">BXZ70DRAFT_926449</name>
</gene>
<dbReference type="Pfam" id="PF00069">
    <property type="entry name" value="Pkinase"/>
    <property type="match status" value="1"/>
</dbReference>
<dbReference type="GO" id="GO:0044773">
    <property type="term" value="P:mitotic DNA damage checkpoint signaling"/>
    <property type="evidence" value="ECO:0007669"/>
    <property type="project" value="TreeGrafter"/>
</dbReference>
<dbReference type="AlphaFoldDB" id="A0A8K0XSF4"/>
<reference evidence="2" key="1">
    <citation type="journal article" date="2021" name="New Phytol.">
        <title>Evolutionary innovations through gain and loss of genes in the ectomycorrhizal Boletales.</title>
        <authorList>
            <person name="Wu G."/>
            <person name="Miyauchi S."/>
            <person name="Morin E."/>
            <person name="Kuo A."/>
            <person name="Drula E."/>
            <person name="Varga T."/>
            <person name="Kohler A."/>
            <person name="Feng B."/>
            <person name="Cao Y."/>
            <person name="Lipzen A."/>
            <person name="Daum C."/>
            <person name="Hundley H."/>
            <person name="Pangilinan J."/>
            <person name="Johnson J."/>
            <person name="Barry K."/>
            <person name="LaButti K."/>
            <person name="Ng V."/>
            <person name="Ahrendt S."/>
            <person name="Min B."/>
            <person name="Choi I.G."/>
            <person name="Park H."/>
            <person name="Plett J.M."/>
            <person name="Magnuson J."/>
            <person name="Spatafora J.W."/>
            <person name="Nagy L.G."/>
            <person name="Henrissat B."/>
            <person name="Grigoriev I.V."/>
            <person name="Yang Z.L."/>
            <person name="Xu J."/>
            <person name="Martin F.M."/>
        </authorList>
    </citation>
    <scope>NUCLEOTIDE SEQUENCE</scope>
    <source>
        <strain evidence="2">KKN 215</strain>
    </source>
</reference>
<keyword evidence="2" id="KW-0808">Transferase</keyword>
<name>A0A8K0XSF4_9AGAR</name>
<evidence type="ECO:0000259" key="1">
    <source>
        <dbReference type="PROSITE" id="PS50011"/>
    </source>
</evidence>
<dbReference type="PANTHER" id="PTHR44167">
    <property type="entry name" value="OVARIAN-SPECIFIC SERINE/THREONINE-PROTEIN KINASE LOK-RELATED"/>
    <property type="match status" value="1"/>
</dbReference>
<dbReference type="InterPro" id="IPR011009">
    <property type="entry name" value="Kinase-like_dom_sf"/>
</dbReference>
<proteinExistence type="predicted"/>
<dbReference type="GO" id="GO:0005524">
    <property type="term" value="F:ATP binding"/>
    <property type="evidence" value="ECO:0007669"/>
    <property type="project" value="InterPro"/>
</dbReference>
<dbReference type="SMART" id="SM00220">
    <property type="entry name" value="S_TKc"/>
    <property type="match status" value="1"/>
</dbReference>
<sequence>MAVIAQRETGLSDISHNILPFGSLSPHELQWRARYDGLLQHGYQLRPRYRPNWKPSWIGTNIPADCCEDFARAMYLNVLDATKLDENRMVCMKVISRESNEFKIACMVSPTELTRNPNNHCVPILEVIPDPINTSNGILVMPYLHPCNDPKFETVEQLMDFIKQTLEGLCFLHSQGVAHRDCWTTNIMMDGQVLYPRGHHPVKPRRTPDYTGDSKVLKRSLHPIKYYFIDFGLSSYFEVGESPYVLGGKCADRTPPELSNEVPYNAFMLDVYILGHVYESELQAFPGVESLRSLAAAMMDKQPERRPSAEDALRMFQDIRHGLAGVESRWKRPGNRDESTTVQVVSNLTATFESWTGIKLGT</sequence>
<dbReference type="PANTHER" id="PTHR44167:SF30">
    <property type="entry name" value="PHOSPHORYLASE KINASE"/>
    <property type="match status" value="1"/>
</dbReference>
<dbReference type="GO" id="GO:0005634">
    <property type="term" value="C:nucleus"/>
    <property type="evidence" value="ECO:0007669"/>
    <property type="project" value="TreeGrafter"/>
</dbReference>